<dbReference type="Gene3D" id="3.20.20.370">
    <property type="entry name" value="Glycoside hydrolase/deacetylase"/>
    <property type="match status" value="1"/>
</dbReference>
<protein>
    <submittedName>
        <fullName evidence="4">Uncharacterized protein LOC113499228</fullName>
    </submittedName>
</protein>
<dbReference type="InParanoid" id="A0A7E5W474"/>
<dbReference type="PANTHER" id="PTHR45985:SF8">
    <property type="entry name" value="CHITIN DEACETYLASE-LIKE 9, ISOFORM A"/>
    <property type="match status" value="1"/>
</dbReference>
<feature type="chain" id="PRO_5028889110" evidence="1">
    <location>
        <begin position="18"/>
        <end position="390"/>
    </location>
</feature>
<evidence type="ECO:0000313" key="4">
    <source>
        <dbReference type="RefSeq" id="XP_026735424.1"/>
    </source>
</evidence>
<dbReference type="InterPro" id="IPR011330">
    <property type="entry name" value="Glyco_hydro/deAcase_b/a-brl"/>
</dbReference>
<dbReference type="KEGG" id="tnl:113499228"/>
<dbReference type="AlphaFoldDB" id="A0A7E5W474"/>
<keyword evidence="1" id="KW-0732">Signal</keyword>
<dbReference type="OrthoDB" id="504708at2759"/>
<sequence>MKWSVVLLFVGAAVAVAEEVVLAKDCDVELCKLPDCRCSSTNIPGDLLPRDTPQFVTVTFDDGVNNLNIMTYREVLYNRKNSNGCPAGATFYVSHEYTNYQFVNELYNQGYEIALHSISHQTPQTYWATASYNSLKEEFADQRVLTSHFANIPMDAIKGVRLPFLQMSGDTSFQVMSDFGLVYDCSWITNNYSDPALWPYTLEYKSTQDCVVPPCPTASIPKTWVMPMVSWTDLNHTKCAMADTCYYTPELDDEAGWFQFILSNFERHYFSNRAPFGFYIHEWYLSTNPAVKAAMIRFLDVINNLSDVFMVNSAEVIDWVKDPVPVDQYREKTCKSWISSVCPPSSCGNVPATHNQNTYWMQICNVCPKVYPWLGNPLGLEPVTEAPEAL</sequence>
<organism evidence="3 4">
    <name type="scientific">Trichoplusia ni</name>
    <name type="common">Cabbage looper</name>
    <dbReference type="NCBI Taxonomy" id="7111"/>
    <lineage>
        <taxon>Eukaryota</taxon>
        <taxon>Metazoa</taxon>
        <taxon>Ecdysozoa</taxon>
        <taxon>Arthropoda</taxon>
        <taxon>Hexapoda</taxon>
        <taxon>Insecta</taxon>
        <taxon>Pterygota</taxon>
        <taxon>Neoptera</taxon>
        <taxon>Endopterygota</taxon>
        <taxon>Lepidoptera</taxon>
        <taxon>Glossata</taxon>
        <taxon>Ditrysia</taxon>
        <taxon>Noctuoidea</taxon>
        <taxon>Noctuidae</taxon>
        <taxon>Plusiinae</taxon>
        <taxon>Trichoplusia</taxon>
    </lineage>
</organism>
<gene>
    <name evidence="4" type="primary">LOC113499228</name>
</gene>
<accession>A0A7E5W474</accession>
<feature type="signal peptide" evidence="1">
    <location>
        <begin position="1"/>
        <end position="17"/>
    </location>
</feature>
<name>A0A7E5W474_TRINI</name>
<dbReference type="Pfam" id="PF01522">
    <property type="entry name" value="Polysacc_deac_1"/>
    <property type="match status" value="1"/>
</dbReference>
<reference evidence="4" key="1">
    <citation type="submission" date="2025-08" db="UniProtKB">
        <authorList>
            <consortium name="RefSeq"/>
        </authorList>
    </citation>
    <scope>IDENTIFICATION</scope>
</reference>
<evidence type="ECO:0000256" key="1">
    <source>
        <dbReference type="SAM" id="SignalP"/>
    </source>
</evidence>
<dbReference type="RefSeq" id="XP_026735424.1">
    <property type="nucleotide sequence ID" value="XM_026879623.1"/>
</dbReference>
<dbReference type="SUPFAM" id="SSF88713">
    <property type="entry name" value="Glycoside hydrolase/deacetylase"/>
    <property type="match status" value="1"/>
</dbReference>
<dbReference type="Proteomes" id="UP000322000">
    <property type="component" value="Chromosome 12"/>
</dbReference>
<evidence type="ECO:0000259" key="2">
    <source>
        <dbReference type="Pfam" id="PF01522"/>
    </source>
</evidence>
<dbReference type="InterPro" id="IPR052740">
    <property type="entry name" value="CE4"/>
</dbReference>
<evidence type="ECO:0000313" key="3">
    <source>
        <dbReference type="Proteomes" id="UP000322000"/>
    </source>
</evidence>
<proteinExistence type="predicted"/>
<dbReference type="PANTHER" id="PTHR45985">
    <property type="match status" value="1"/>
</dbReference>
<dbReference type="GeneID" id="113499228"/>
<feature type="domain" description="NodB homology" evidence="2">
    <location>
        <begin position="52"/>
        <end position="181"/>
    </location>
</feature>
<dbReference type="InterPro" id="IPR002509">
    <property type="entry name" value="NODB_dom"/>
</dbReference>
<keyword evidence="3" id="KW-1185">Reference proteome</keyword>
<dbReference type="GO" id="GO:0005975">
    <property type="term" value="P:carbohydrate metabolic process"/>
    <property type="evidence" value="ECO:0007669"/>
    <property type="project" value="InterPro"/>
</dbReference>
<dbReference type="CDD" id="cd10975">
    <property type="entry name" value="CE4_CDA_like_2"/>
    <property type="match status" value="1"/>
</dbReference>
<dbReference type="GO" id="GO:0016810">
    <property type="term" value="F:hydrolase activity, acting on carbon-nitrogen (but not peptide) bonds"/>
    <property type="evidence" value="ECO:0007669"/>
    <property type="project" value="InterPro"/>
</dbReference>